<dbReference type="Pfam" id="PF18551">
    <property type="entry name" value="TackOD1"/>
    <property type="match status" value="1"/>
</dbReference>
<dbReference type="InterPro" id="IPR040572">
    <property type="entry name" value="TackOD1"/>
</dbReference>
<gene>
    <name evidence="2" type="ORF">ENW83_01200</name>
</gene>
<evidence type="ECO:0000313" key="2">
    <source>
        <dbReference type="EMBL" id="HGZ59810.1"/>
    </source>
</evidence>
<comment type="caution">
    <text evidence="2">The sequence shown here is derived from an EMBL/GenBank/DDBJ whole genome shotgun (WGS) entry which is preliminary data.</text>
</comment>
<accession>A0A7J3SJN6</accession>
<proteinExistence type="predicted"/>
<dbReference type="EMBL" id="DTLS01000034">
    <property type="protein sequence ID" value="HGZ59810.1"/>
    <property type="molecule type" value="Genomic_DNA"/>
</dbReference>
<evidence type="ECO:0000259" key="1">
    <source>
        <dbReference type="Pfam" id="PF18551"/>
    </source>
</evidence>
<organism evidence="2">
    <name type="scientific">Fervidicoccus fontis</name>
    <dbReference type="NCBI Taxonomy" id="683846"/>
    <lineage>
        <taxon>Archaea</taxon>
        <taxon>Thermoproteota</taxon>
        <taxon>Thermoprotei</taxon>
        <taxon>Fervidicoccales</taxon>
        <taxon>Fervidicoccaceae</taxon>
        <taxon>Fervidicoccus</taxon>
    </lineage>
</organism>
<name>A0A7J3SJN6_9CREN</name>
<sequence>MGSNDRKAKLSVVDYIKTDRELLIATVDLLLHILKKQREMEIDKPVIIERLSTIFSDFETNFSELIETDKKLSEELRIWEYKIYEYEKEKNVSVLRQLINEGYLTFTEIERYVVCPVCGLPSIRALFICPFCGSFKVNTTEIVQHTVCGYTDAKVKFWSKDELVCPSCGLRVKEEDLKILGRIFICENCYRTFRNPLIRFECLNYNTTLHSPKYKFDPLESKVRKIYGYNITKKGERLIFSDTILIDALSLLLSSYPDVIIFRGEDTKNFMEETFKIKELEFSAIIIKGTKAVALDVVGEEAIPFLVKAGVVSKISMIYLLIVHPDSLRTLADLEKMYSNVRIVNALDLSLDKLKDLVVSILSN</sequence>
<feature type="domain" description="Thaumarchaeal output" evidence="1">
    <location>
        <begin position="77"/>
        <end position="210"/>
    </location>
</feature>
<protein>
    <recommendedName>
        <fullName evidence="1">Thaumarchaeal output domain-containing protein</fullName>
    </recommendedName>
</protein>
<dbReference type="AlphaFoldDB" id="A0A7J3SJN6"/>
<reference evidence="2" key="1">
    <citation type="journal article" date="2020" name="mSystems">
        <title>Genome- and Community-Level Interaction Insights into Carbon Utilization and Element Cycling Functions of Hydrothermarchaeota in Hydrothermal Sediment.</title>
        <authorList>
            <person name="Zhou Z."/>
            <person name="Liu Y."/>
            <person name="Xu W."/>
            <person name="Pan J."/>
            <person name="Luo Z.H."/>
            <person name="Li M."/>
        </authorList>
    </citation>
    <scope>NUCLEOTIDE SEQUENCE [LARGE SCALE GENOMIC DNA]</scope>
    <source>
        <strain evidence="2">SpSt-885</strain>
    </source>
</reference>